<evidence type="ECO:0000313" key="2">
    <source>
        <dbReference type="Proteomes" id="UP000075806"/>
    </source>
</evidence>
<reference evidence="1" key="1">
    <citation type="submission" date="2016-02" db="EMBL/GenBank/DDBJ databases">
        <title>Genome sequence of Bacillus trypoxylicola KCTC 13244(T).</title>
        <authorList>
            <person name="Jeong H."/>
            <person name="Park S.-H."/>
            <person name="Choi S.-K."/>
        </authorList>
    </citation>
    <scope>NUCLEOTIDE SEQUENCE [LARGE SCALE GENOMIC DNA]</scope>
    <source>
        <strain evidence="1">KCTC 13244</strain>
    </source>
</reference>
<dbReference type="InterPro" id="IPR006432">
    <property type="entry name" value="Phage_portal_A118-type"/>
</dbReference>
<name>A0A161PAB2_9BACI</name>
<dbReference type="PIRSF" id="PIRSF011911">
    <property type="entry name" value="A118_put_portal"/>
    <property type="match status" value="1"/>
</dbReference>
<dbReference type="STRING" id="519424.AZF04_09720"/>
<dbReference type="OrthoDB" id="1641671at2"/>
<evidence type="ECO:0000313" key="1">
    <source>
        <dbReference type="EMBL" id="KYG28171.1"/>
    </source>
</evidence>
<dbReference type="Pfam" id="PF05133">
    <property type="entry name" value="SPP1_portal"/>
    <property type="match status" value="1"/>
</dbReference>
<dbReference type="NCBIfam" id="TIGR01542">
    <property type="entry name" value="A118_put_portal"/>
    <property type="match status" value="1"/>
</dbReference>
<comment type="caution">
    <text evidence="1">The sequence shown here is derived from an EMBL/GenBank/DDBJ whole genome shotgun (WGS) entry which is preliminary data.</text>
</comment>
<sequence>MFKRLINALKGGLIRLGLIKALGDVTEHKDIEVNKEMFEKIELWKNLYKGYHKPWHNIEYNTIKGPGTRDMETLNVAKVAAAEMASLVFNEKCSISIGDTGTEDFIVEQFNHNKFNKRFQDYLEYSFAHGGMAIKPYIEDGQIKLTFVTADCCIPISWSNDTITEMVFPNTFTKKGKSYTHLEWHLRENGSNIIRNEVYESTNGDDLGYKVSLSDHFPDLEEEVVIPIKRTLFTYFKPNTANNIDTRSPLGISLFANALDTMKAIHTAFDSFHREFRLGKKRIYVPAHMVKTVIDEQGVPVRYFDATDEAYEAFGGTEEGDKIQESIIELRVEEHISGINALLNLYAMQTGFSGGAFTFDGNSMKTATEVVSEQSKTFKSKQSHETIIESGLQDLIYTILELANWGSIYKNSGNFDITVGFDDSIAEDKGSEIKQQIQLVTSNLQSKKRAIMRIHDVTEKEALEILTEINEENKVNLLPQTNEESLLYGAIE</sequence>
<protein>
    <submittedName>
        <fullName evidence="1">Portal protein</fullName>
    </submittedName>
</protein>
<organism evidence="1 2">
    <name type="scientific">Alkalihalobacillus trypoxylicola</name>
    <dbReference type="NCBI Taxonomy" id="519424"/>
    <lineage>
        <taxon>Bacteria</taxon>
        <taxon>Bacillati</taxon>
        <taxon>Bacillota</taxon>
        <taxon>Bacilli</taxon>
        <taxon>Bacillales</taxon>
        <taxon>Bacillaceae</taxon>
        <taxon>Alkalihalobacillus</taxon>
    </lineage>
</organism>
<proteinExistence type="predicted"/>
<dbReference type="EMBL" id="LTAO01000034">
    <property type="protein sequence ID" value="KYG28171.1"/>
    <property type="molecule type" value="Genomic_DNA"/>
</dbReference>
<gene>
    <name evidence="1" type="ORF">AZF04_09720</name>
</gene>
<dbReference type="InterPro" id="IPR021145">
    <property type="entry name" value="Portal_protein_SPP1_Gp6-like"/>
</dbReference>
<dbReference type="AlphaFoldDB" id="A0A161PAB2"/>
<accession>A0A161PAB2</accession>
<keyword evidence="2" id="KW-1185">Reference proteome</keyword>
<dbReference type="Proteomes" id="UP000075806">
    <property type="component" value="Unassembled WGS sequence"/>
</dbReference>